<reference evidence="2" key="2">
    <citation type="journal article" date="2021" name="PeerJ">
        <title>Extensive microbial diversity within the chicken gut microbiome revealed by metagenomics and culture.</title>
        <authorList>
            <person name="Gilroy R."/>
            <person name="Ravi A."/>
            <person name="Getino M."/>
            <person name="Pursley I."/>
            <person name="Horton D.L."/>
            <person name="Alikhan N.F."/>
            <person name="Baker D."/>
            <person name="Gharbi K."/>
            <person name="Hall N."/>
            <person name="Watson M."/>
            <person name="Adriaenssens E.M."/>
            <person name="Foster-Nyarko E."/>
            <person name="Jarju S."/>
            <person name="Secka A."/>
            <person name="Antonio M."/>
            <person name="Oren A."/>
            <person name="Chaudhuri R.R."/>
            <person name="La Ragione R."/>
            <person name="Hildebrand F."/>
            <person name="Pallen M.J."/>
        </authorList>
    </citation>
    <scope>NUCLEOTIDE SEQUENCE</scope>
    <source>
        <strain evidence="2">ChiW13-3771</strain>
    </source>
</reference>
<gene>
    <name evidence="2" type="ORF">IAC96_05695</name>
</gene>
<reference evidence="2" key="1">
    <citation type="submission" date="2020-10" db="EMBL/GenBank/DDBJ databases">
        <authorList>
            <person name="Gilroy R."/>
        </authorList>
    </citation>
    <scope>NUCLEOTIDE SEQUENCE</scope>
    <source>
        <strain evidence="2">ChiW13-3771</strain>
    </source>
</reference>
<feature type="transmembrane region" description="Helical" evidence="1">
    <location>
        <begin position="44"/>
        <end position="68"/>
    </location>
</feature>
<protein>
    <submittedName>
        <fullName evidence="2">Uncharacterized protein</fullName>
    </submittedName>
</protein>
<dbReference type="Proteomes" id="UP000824201">
    <property type="component" value="Unassembled WGS sequence"/>
</dbReference>
<accession>A0A9D1JCV8</accession>
<dbReference type="AlphaFoldDB" id="A0A9D1JCV8"/>
<proteinExistence type="predicted"/>
<keyword evidence="1" id="KW-0472">Membrane</keyword>
<name>A0A9D1JCV8_9FIRM</name>
<keyword evidence="1" id="KW-0812">Transmembrane</keyword>
<evidence type="ECO:0000256" key="1">
    <source>
        <dbReference type="SAM" id="Phobius"/>
    </source>
</evidence>
<feature type="transmembrane region" description="Helical" evidence="1">
    <location>
        <begin position="12"/>
        <end position="32"/>
    </location>
</feature>
<sequence>MKIWIMKKENYYKLLYVGIILLIIGFIVRLIIDSVQYNVFENSAPFYVFIFVRILEFIVPSIVLFLIARAVKRKYED</sequence>
<organism evidence="2 3">
    <name type="scientific">Candidatus Fimimorpha faecalis</name>
    <dbReference type="NCBI Taxonomy" id="2840824"/>
    <lineage>
        <taxon>Bacteria</taxon>
        <taxon>Bacillati</taxon>
        <taxon>Bacillota</taxon>
        <taxon>Clostridia</taxon>
        <taxon>Eubacteriales</taxon>
        <taxon>Candidatus Fimimorpha</taxon>
    </lineage>
</organism>
<evidence type="ECO:0000313" key="3">
    <source>
        <dbReference type="Proteomes" id="UP000824201"/>
    </source>
</evidence>
<dbReference type="EMBL" id="DVHN01000063">
    <property type="protein sequence ID" value="HIR88427.1"/>
    <property type="molecule type" value="Genomic_DNA"/>
</dbReference>
<keyword evidence="1" id="KW-1133">Transmembrane helix</keyword>
<comment type="caution">
    <text evidence="2">The sequence shown here is derived from an EMBL/GenBank/DDBJ whole genome shotgun (WGS) entry which is preliminary data.</text>
</comment>
<evidence type="ECO:0000313" key="2">
    <source>
        <dbReference type="EMBL" id="HIR88427.1"/>
    </source>
</evidence>